<keyword evidence="9 13" id="KW-0482">Metalloprotease</keyword>
<dbReference type="GO" id="GO:0008237">
    <property type="term" value="F:metallopeptidase activity"/>
    <property type="evidence" value="ECO:0007669"/>
    <property type="project" value="UniProtKB-KW"/>
</dbReference>
<name>A0ABU3KP76_9BURK</name>
<evidence type="ECO:0000313" key="13">
    <source>
        <dbReference type="EMBL" id="MDT7519047.1"/>
    </source>
</evidence>
<evidence type="ECO:0000256" key="7">
    <source>
        <dbReference type="ARBA" id="ARBA00022833"/>
    </source>
</evidence>
<feature type="transmembrane region" description="Helical" evidence="11">
    <location>
        <begin position="139"/>
        <end position="159"/>
    </location>
</feature>
<dbReference type="PANTHER" id="PTHR43221">
    <property type="entry name" value="PROTEASE HTPX"/>
    <property type="match status" value="1"/>
</dbReference>
<dbReference type="EMBL" id="JAVBIK010000001">
    <property type="protein sequence ID" value="MDT7519047.1"/>
    <property type="molecule type" value="Genomic_DNA"/>
</dbReference>
<keyword evidence="2" id="KW-1003">Cell membrane</keyword>
<evidence type="ECO:0000256" key="5">
    <source>
        <dbReference type="ARBA" id="ARBA00022723"/>
    </source>
</evidence>
<protein>
    <submittedName>
        <fullName evidence="13">M48 family metalloprotease</fullName>
        <ecNumber evidence="13">3.4.24.-</ecNumber>
    </submittedName>
</protein>
<sequence>MDKADFIHLVRLNEHASAENSGAYRRSLARFAALGYLWVVVCFVLAIVLLVMSGKALLQGPVKGYWVMLLLSGVGLLWSSVRALWLRLEAPEGSPLAPADAPLLFEALECIRKKTQGPPIHHVLLDSSFNASISQLPRFGLLGGATNYLTIGLPLLLALDRPRFLAVMAHEYGHLRGGHGQFAAWIYRTRMSWTKLYESMEEDAGLMAHATQTFLHWYFPRFMAKTFALARQDEYEADRIACKLLGRDVAGAALAEIAVKGAWLGREFWPLHWASAGRSLQPMGPFSAMRVLLTQPVRDDFARDALRQSLKEMSNLDDTHPVLRDRLEAMGARKELPQWSAKPAIDLLGASANTWLQRMDQQWCRDNASDWKLHHAYLRRVEERVQTLQASLLRNNADELTQLGDLKRRLDASADVRDCYVRALQLAPNHPGALRGMVRTLPDTDVAGRLDGLNRLVEVHAASTWWAASTAVQMLEPLVAAGQPYDPLLKQWRARLKQADEAERRAWNEMVDTRYFQSITRHDLNDFETGELQADLARCKPLRRAWLVRKNLQEFAYRRCYILFVELPGLPDGERYALCRSLERSLDLPGPVLVLWAGTDPTLQDIQKNTFDVTFARSVA</sequence>
<evidence type="ECO:0000313" key="14">
    <source>
        <dbReference type="Proteomes" id="UP001321700"/>
    </source>
</evidence>
<evidence type="ECO:0000256" key="2">
    <source>
        <dbReference type="ARBA" id="ARBA00022475"/>
    </source>
</evidence>
<evidence type="ECO:0000256" key="10">
    <source>
        <dbReference type="ARBA" id="ARBA00023136"/>
    </source>
</evidence>
<dbReference type="CDD" id="cd07328">
    <property type="entry name" value="M48_Ste24p_like"/>
    <property type="match status" value="1"/>
</dbReference>
<keyword evidence="10 11" id="KW-0472">Membrane</keyword>
<dbReference type="EC" id="3.4.24.-" evidence="13"/>
<evidence type="ECO:0000256" key="6">
    <source>
        <dbReference type="ARBA" id="ARBA00022801"/>
    </source>
</evidence>
<keyword evidence="8 11" id="KW-1133">Transmembrane helix</keyword>
<feature type="transmembrane region" description="Helical" evidence="11">
    <location>
        <begin position="64"/>
        <end position="85"/>
    </location>
</feature>
<dbReference type="InterPro" id="IPR001915">
    <property type="entry name" value="Peptidase_M48"/>
</dbReference>
<evidence type="ECO:0000256" key="8">
    <source>
        <dbReference type="ARBA" id="ARBA00022989"/>
    </source>
</evidence>
<gene>
    <name evidence="13" type="ORF">RAE19_10035</name>
</gene>
<dbReference type="InterPro" id="IPR050083">
    <property type="entry name" value="HtpX_protease"/>
</dbReference>
<reference evidence="13 14" key="1">
    <citation type="submission" date="2023-08" db="EMBL/GenBank/DDBJ databases">
        <title>Rhodoferax potami sp. nov. and Rhodoferax mekongensis sp. nov., isolated from the Mekong River in Thailand.</title>
        <authorList>
            <person name="Kitikhun S."/>
            <person name="Charoenyingcharoen P."/>
            <person name="Siriarchawattana P."/>
            <person name="Likhitrattanapisal S."/>
            <person name="Nilsakha T."/>
            <person name="Chanpet A."/>
            <person name="Rattanawaree P."/>
            <person name="Ingsriswang S."/>
        </authorList>
    </citation>
    <scope>NUCLEOTIDE SEQUENCE [LARGE SCALE GENOMIC DNA]</scope>
    <source>
        <strain evidence="13 14">TBRC 17660</strain>
    </source>
</reference>
<feature type="transmembrane region" description="Helical" evidence="11">
    <location>
        <begin position="31"/>
        <end position="52"/>
    </location>
</feature>
<keyword evidence="5" id="KW-0479">Metal-binding</keyword>
<dbReference type="RefSeq" id="WP_313874755.1">
    <property type="nucleotide sequence ID" value="NZ_JAVBIK010000001.1"/>
</dbReference>
<evidence type="ECO:0000256" key="1">
    <source>
        <dbReference type="ARBA" id="ARBA00001947"/>
    </source>
</evidence>
<comment type="caution">
    <text evidence="13">The sequence shown here is derived from an EMBL/GenBank/DDBJ whole genome shotgun (WGS) entry which is preliminary data.</text>
</comment>
<accession>A0ABU3KP76</accession>
<keyword evidence="7" id="KW-0862">Zinc</keyword>
<keyword evidence="4 11" id="KW-0812">Transmembrane</keyword>
<keyword evidence="14" id="KW-1185">Reference proteome</keyword>
<keyword evidence="3" id="KW-0645">Protease</keyword>
<dbReference type="PANTHER" id="PTHR43221:SF2">
    <property type="entry name" value="PROTEASE HTPX HOMOLOG"/>
    <property type="match status" value="1"/>
</dbReference>
<evidence type="ECO:0000256" key="9">
    <source>
        <dbReference type="ARBA" id="ARBA00023049"/>
    </source>
</evidence>
<dbReference type="Pfam" id="PF01435">
    <property type="entry name" value="Peptidase_M48"/>
    <property type="match status" value="1"/>
</dbReference>
<evidence type="ECO:0000259" key="12">
    <source>
        <dbReference type="Pfam" id="PF01435"/>
    </source>
</evidence>
<organism evidence="13 14">
    <name type="scientific">Rhodoferax potami</name>
    <dbReference type="NCBI Taxonomy" id="3068338"/>
    <lineage>
        <taxon>Bacteria</taxon>
        <taxon>Pseudomonadati</taxon>
        <taxon>Pseudomonadota</taxon>
        <taxon>Betaproteobacteria</taxon>
        <taxon>Burkholderiales</taxon>
        <taxon>Comamonadaceae</taxon>
        <taxon>Rhodoferax</taxon>
    </lineage>
</organism>
<feature type="domain" description="Peptidase M48" evidence="12">
    <location>
        <begin position="154"/>
        <end position="331"/>
    </location>
</feature>
<evidence type="ECO:0000256" key="4">
    <source>
        <dbReference type="ARBA" id="ARBA00022692"/>
    </source>
</evidence>
<dbReference type="Proteomes" id="UP001321700">
    <property type="component" value="Unassembled WGS sequence"/>
</dbReference>
<keyword evidence="6 13" id="KW-0378">Hydrolase</keyword>
<evidence type="ECO:0000256" key="3">
    <source>
        <dbReference type="ARBA" id="ARBA00022670"/>
    </source>
</evidence>
<comment type="cofactor">
    <cofactor evidence="1">
        <name>Zn(2+)</name>
        <dbReference type="ChEBI" id="CHEBI:29105"/>
    </cofactor>
</comment>
<proteinExistence type="predicted"/>
<evidence type="ECO:0000256" key="11">
    <source>
        <dbReference type="SAM" id="Phobius"/>
    </source>
</evidence>